<evidence type="ECO:0000256" key="6">
    <source>
        <dbReference type="PROSITE-ProRule" id="PRU00221"/>
    </source>
</evidence>
<sequence length="402" mass="45821">MEDDELVMDESAYEMYHQAQTNAPCLSFDIINDDLGQNRTDYPHTCYLVSGTQADPTQPNNLIVMKMSNLKRTFKEDKNEDSEEDDDSESEDEDDKPELEAALIRHSGTVNRIRASRIDDKYFAASWSELGRVYLWDLSAPLQAVSDSKIMSEFVKKESQLPVFQFNGHQTEGFALDWSTLVKGQLATGDCNKNIHIWKMSENSWSVDQRPYIGHTSSVEDIQWSPSEATVFASCSSDKSIRVWDIRASPVKANMLTCDEAHSSDVNVINWNRNEPFIVSGGDDGQIKIWDLRLFKESKPVGILKYHTKPITSVEWNTHDSTVFAASSEDNQLSIWDLAVEKDDEEQMEEEENEMTKDLPPQLLFIHQGQKEMKELHWHSQIPGLIISTAHTGFNIFKTISV</sequence>
<comment type="caution">
    <text evidence="9">The sequence shown here is derived from an EMBL/GenBank/DDBJ whole genome shotgun (WGS) entry which is preliminary data.</text>
</comment>
<feature type="domain" description="Histone-binding protein RBBP4-like N-terminal" evidence="8">
    <location>
        <begin position="4"/>
        <end position="71"/>
    </location>
</feature>
<dbReference type="InterPro" id="IPR051972">
    <property type="entry name" value="Glutamate-rich_WD_repeat"/>
</dbReference>
<dbReference type="PROSITE" id="PS00678">
    <property type="entry name" value="WD_REPEATS_1"/>
    <property type="match status" value="1"/>
</dbReference>
<dbReference type="InterPro" id="IPR001680">
    <property type="entry name" value="WD40_rpt"/>
</dbReference>
<dbReference type="GO" id="GO:0042254">
    <property type="term" value="P:ribosome biogenesis"/>
    <property type="evidence" value="ECO:0007669"/>
    <property type="project" value="TreeGrafter"/>
</dbReference>
<dbReference type="PROSITE" id="PS50082">
    <property type="entry name" value="WD_REPEATS_2"/>
    <property type="match status" value="3"/>
</dbReference>
<dbReference type="OrthoDB" id="2161379at2759"/>
<evidence type="ECO:0000313" key="9">
    <source>
        <dbReference type="EMBL" id="CAF0981742.1"/>
    </source>
</evidence>
<dbReference type="InterPro" id="IPR020472">
    <property type="entry name" value="WD40_PAC1"/>
</dbReference>
<dbReference type="Proteomes" id="UP000663879">
    <property type="component" value="Unassembled WGS sequence"/>
</dbReference>
<evidence type="ECO:0000259" key="8">
    <source>
        <dbReference type="Pfam" id="PF12265"/>
    </source>
</evidence>
<gene>
    <name evidence="9" type="ORF">OXX778_LOCUS15458</name>
</gene>
<feature type="repeat" description="WD" evidence="6">
    <location>
        <begin position="304"/>
        <end position="338"/>
    </location>
</feature>
<feature type="region of interest" description="Disordered" evidence="7">
    <location>
        <begin position="73"/>
        <end position="99"/>
    </location>
</feature>
<evidence type="ECO:0000313" key="10">
    <source>
        <dbReference type="Proteomes" id="UP000663879"/>
    </source>
</evidence>
<protein>
    <recommendedName>
        <fullName evidence="5">Glutamate-rich WD repeat-containing protein 1</fullName>
    </recommendedName>
</protein>
<keyword evidence="2 6" id="KW-0853">WD repeat</keyword>
<dbReference type="PANTHER" id="PTHR45903">
    <property type="entry name" value="GLUTAMATE-RICH WD REPEAT-CONTAINING PROTEIN 1"/>
    <property type="match status" value="1"/>
</dbReference>
<feature type="repeat" description="WD" evidence="6">
    <location>
        <begin position="259"/>
        <end position="293"/>
    </location>
</feature>
<dbReference type="InterPro" id="IPR019775">
    <property type="entry name" value="WD40_repeat_CS"/>
</dbReference>
<dbReference type="InterPro" id="IPR022052">
    <property type="entry name" value="Histone-bd_RBBP4-like_N"/>
</dbReference>
<dbReference type="InterPro" id="IPR015943">
    <property type="entry name" value="WD40/YVTN_repeat-like_dom_sf"/>
</dbReference>
<dbReference type="SUPFAM" id="SSF50978">
    <property type="entry name" value="WD40 repeat-like"/>
    <property type="match status" value="1"/>
</dbReference>
<name>A0A814FH26_9BILA</name>
<dbReference type="SMART" id="SM00320">
    <property type="entry name" value="WD40"/>
    <property type="match status" value="5"/>
</dbReference>
<reference evidence="9" key="1">
    <citation type="submission" date="2021-02" db="EMBL/GenBank/DDBJ databases">
        <authorList>
            <person name="Nowell W R."/>
        </authorList>
    </citation>
    <scope>NUCLEOTIDE SEQUENCE</scope>
    <source>
        <strain evidence="9">Ploen Becks lab</strain>
    </source>
</reference>
<evidence type="ECO:0000256" key="7">
    <source>
        <dbReference type="SAM" id="MobiDB-lite"/>
    </source>
</evidence>
<dbReference type="PROSITE" id="PS50294">
    <property type="entry name" value="WD_REPEATS_REGION"/>
    <property type="match status" value="3"/>
</dbReference>
<evidence type="ECO:0000256" key="2">
    <source>
        <dbReference type="ARBA" id="ARBA00022574"/>
    </source>
</evidence>
<comment type="subcellular location">
    <subcellularLocation>
        <location evidence="1">Nucleus</location>
    </subcellularLocation>
</comment>
<evidence type="ECO:0000256" key="4">
    <source>
        <dbReference type="ARBA" id="ARBA00023242"/>
    </source>
</evidence>
<dbReference type="PANTHER" id="PTHR45903:SF1">
    <property type="entry name" value="GLUTAMATE-RICH WD REPEAT-CONTAINING PROTEIN 1"/>
    <property type="match status" value="1"/>
</dbReference>
<dbReference type="EMBL" id="CAJNOC010003421">
    <property type="protein sequence ID" value="CAF0981742.1"/>
    <property type="molecule type" value="Genomic_DNA"/>
</dbReference>
<keyword evidence="3" id="KW-0677">Repeat</keyword>
<keyword evidence="10" id="KW-1185">Reference proteome</keyword>
<accession>A0A814FH26</accession>
<dbReference type="Gene3D" id="2.130.10.10">
    <property type="entry name" value="YVTN repeat-like/Quinoprotein amine dehydrogenase"/>
    <property type="match status" value="1"/>
</dbReference>
<evidence type="ECO:0000256" key="1">
    <source>
        <dbReference type="ARBA" id="ARBA00004123"/>
    </source>
</evidence>
<evidence type="ECO:0000256" key="5">
    <source>
        <dbReference type="ARBA" id="ARBA00040876"/>
    </source>
</evidence>
<dbReference type="AlphaFoldDB" id="A0A814FH26"/>
<dbReference type="PRINTS" id="PR00320">
    <property type="entry name" value="GPROTEINBRPT"/>
</dbReference>
<proteinExistence type="predicted"/>
<dbReference type="InterPro" id="IPR036322">
    <property type="entry name" value="WD40_repeat_dom_sf"/>
</dbReference>
<feature type="repeat" description="WD" evidence="6">
    <location>
        <begin position="212"/>
        <end position="254"/>
    </location>
</feature>
<evidence type="ECO:0000256" key="3">
    <source>
        <dbReference type="ARBA" id="ARBA00022737"/>
    </source>
</evidence>
<organism evidence="9 10">
    <name type="scientific">Brachionus calyciflorus</name>
    <dbReference type="NCBI Taxonomy" id="104777"/>
    <lineage>
        <taxon>Eukaryota</taxon>
        <taxon>Metazoa</taxon>
        <taxon>Spiralia</taxon>
        <taxon>Gnathifera</taxon>
        <taxon>Rotifera</taxon>
        <taxon>Eurotatoria</taxon>
        <taxon>Monogononta</taxon>
        <taxon>Pseudotrocha</taxon>
        <taxon>Ploima</taxon>
        <taxon>Brachionidae</taxon>
        <taxon>Brachionus</taxon>
    </lineage>
</organism>
<feature type="compositionally biased region" description="Acidic residues" evidence="7">
    <location>
        <begin position="79"/>
        <end position="97"/>
    </location>
</feature>
<dbReference type="GO" id="GO:0005730">
    <property type="term" value="C:nucleolus"/>
    <property type="evidence" value="ECO:0007669"/>
    <property type="project" value="TreeGrafter"/>
</dbReference>
<dbReference type="Pfam" id="PF12265">
    <property type="entry name" value="CAF1C_H4-bd"/>
    <property type="match status" value="1"/>
</dbReference>
<dbReference type="Pfam" id="PF00400">
    <property type="entry name" value="WD40"/>
    <property type="match status" value="3"/>
</dbReference>
<keyword evidence="4" id="KW-0539">Nucleus</keyword>